<gene>
    <name evidence="2" type="ORF">FJZ00_02605</name>
</gene>
<evidence type="ECO:0000256" key="1">
    <source>
        <dbReference type="SAM" id="MobiDB-lite"/>
    </source>
</evidence>
<protein>
    <recommendedName>
        <fullName evidence="4">Outer membrane lipoprotein carrier protein LolA</fullName>
    </recommendedName>
</protein>
<dbReference type="Proteomes" id="UP000703893">
    <property type="component" value="Unassembled WGS sequence"/>
</dbReference>
<feature type="compositionally biased region" description="Low complexity" evidence="1">
    <location>
        <begin position="42"/>
        <end position="53"/>
    </location>
</feature>
<reference evidence="2 3" key="1">
    <citation type="submission" date="2019-03" db="EMBL/GenBank/DDBJ databases">
        <title>Lake Tanganyika Metagenome-Assembled Genomes (MAGs).</title>
        <authorList>
            <person name="Tran P."/>
        </authorList>
    </citation>
    <scope>NUCLEOTIDE SEQUENCE [LARGE SCALE GENOMIC DNA]</scope>
    <source>
        <strain evidence="2">K_DeepCast_65m_m2_236</strain>
    </source>
</reference>
<evidence type="ECO:0008006" key="4">
    <source>
        <dbReference type="Google" id="ProtNLM"/>
    </source>
</evidence>
<organism evidence="2 3">
    <name type="scientific">Candidatus Tanganyikabacteria bacterium</name>
    <dbReference type="NCBI Taxonomy" id="2961651"/>
    <lineage>
        <taxon>Bacteria</taxon>
        <taxon>Bacillati</taxon>
        <taxon>Candidatus Sericytochromatia</taxon>
        <taxon>Candidatus Tanganyikabacteria</taxon>
    </lineage>
</organism>
<comment type="caution">
    <text evidence="2">The sequence shown here is derived from an EMBL/GenBank/DDBJ whole genome shotgun (WGS) entry which is preliminary data.</text>
</comment>
<sequence>MTAASVALLTIVGCGGNPAGSTHPTTPEEPGEPPIVAPPTTTPGTNPGTSPGTDLASIARDVSTTYKGLGSLKADYENRTNKGSQTYYAKVAMTFAKPRKLRLDIKQSSDALLNGAIVVWLGGNTIKGRKDIGPIPIKQEHKLSEKANLRGWQYNQTDYDAMVTAFLANSAKAKVLGTSKVGSTTVTMVEFKSTLPGATIERVGIDTARNLPVYREFRETASGQPVFTTTYTNLVPNAKVSSDAFAI</sequence>
<feature type="compositionally biased region" description="Pro residues" evidence="1">
    <location>
        <begin position="32"/>
        <end position="41"/>
    </location>
</feature>
<name>A0A937X4B7_9BACT</name>
<proteinExistence type="predicted"/>
<feature type="region of interest" description="Disordered" evidence="1">
    <location>
        <begin position="14"/>
        <end position="56"/>
    </location>
</feature>
<dbReference type="EMBL" id="VGJX01000100">
    <property type="protein sequence ID" value="MBM3274017.1"/>
    <property type="molecule type" value="Genomic_DNA"/>
</dbReference>
<evidence type="ECO:0000313" key="2">
    <source>
        <dbReference type="EMBL" id="MBM3274017.1"/>
    </source>
</evidence>
<dbReference type="AlphaFoldDB" id="A0A937X4B7"/>
<evidence type="ECO:0000313" key="3">
    <source>
        <dbReference type="Proteomes" id="UP000703893"/>
    </source>
</evidence>
<accession>A0A937X4B7</accession>